<proteinExistence type="predicted"/>
<evidence type="ECO:0000313" key="5">
    <source>
        <dbReference type="Proteomes" id="UP000283946"/>
    </source>
</evidence>
<dbReference type="GO" id="GO:0016020">
    <property type="term" value="C:membrane"/>
    <property type="evidence" value="ECO:0007669"/>
    <property type="project" value="TreeGrafter"/>
</dbReference>
<feature type="transmembrane region" description="Helical" evidence="2">
    <location>
        <begin position="224"/>
        <end position="242"/>
    </location>
</feature>
<evidence type="ECO:0000313" key="4">
    <source>
        <dbReference type="EMBL" id="AZZ56156.1"/>
    </source>
</evidence>
<protein>
    <submittedName>
        <fullName evidence="4">Acyl-CoA desaturase</fullName>
    </submittedName>
</protein>
<dbReference type="InterPro" id="IPR012171">
    <property type="entry name" value="Fatty_acid_desaturase"/>
</dbReference>
<keyword evidence="2" id="KW-0812">Transmembrane</keyword>
<feature type="compositionally biased region" description="Low complexity" evidence="1">
    <location>
        <begin position="1"/>
        <end position="24"/>
    </location>
</feature>
<dbReference type="InterPro" id="IPR005804">
    <property type="entry name" value="FA_desaturase_dom"/>
</dbReference>
<dbReference type="EMBL" id="CP028130">
    <property type="protein sequence ID" value="AZZ56156.1"/>
    <property type="molecule type" value="Genomic_DNA"/>
</dbReference>
<dbReference type="GO" id="GO:0016717">
    <property type="term" value="F:oxidoreductase activity, acting on paired donors, with oxidation of a pair of donors resulting in the reduction of molecular oxygen to two molecules of water"/>
    <property type="evidence" value="ECO:0007669"/>
    <property type="project" value="TreeGrafter"/>
</dbReference>
<name>A0AAD1AH31_9MICO</name>
<feature type="transmembrane region" description="Helical" evidence="2">
    <location>
        <begin position="61"/>
        <end position="82"/>
    </location>
</feature>
<dbReference type="AlphaFoldDB" id="A0AAD1AH31"/>
<dbReference type="PANTHER" id="PTHR19353">
    <property type="entry name" value="FATTY ACID DESATURASE 2"/>
    <property type="match status" value="1"/>
</dbReference>
<keyword evidence="2" id="KW-0472">Membrane</keyword>
<evidence type="ECO:0000259" key="3">
    <source>
        <dbReference type="Pfam" id="PF00487"/>
    </source>
</evidence>
<organism evidence="4 5">
    <name type="scientific">Rathayibacter iranicus</name>
    <dbReference type="NCBI Taxonomy" id="59737"/>
    <lineage>
        <taxon>Bacteria</taxon>
        <taxon>Bacillati</taxon>
        <taxon>Actinomycetota</taxon>
        <taxon>Actinomycetes</taxon>
        <taxon>Micrococcales</taxon>
        <taxon>Microbacteriaceae</taxon>
        <taxon>Rathayibacter</taxon>
    </lineage>
</organism>
<sequence length="412" mass="45768">MSTPVSTTPASTTTPSPSSTSAAPRVVRTRPRTDGRTNPTTEYSGLLSTVRDAGLLRRRTGFYYTMFGALVLALGGIVTGFILLGDSWFQLLLAAALGIVLTQFAFLAHEASHRQVFESGKANDVAGRTLANLVVGISYSWWMTKHSRHHANPNVLGKDPDIARDVISFTPEDASRSRGLYAWLTRRQGYAFFPLLLLEGINLHMHGFRTVFGRGKVDKRWVEISMLVTRVGLYLAVVFWVLPLGMAFAFVGVQMGVFGLYMGASFAPNHKGMPLLPREARVDFLRRQVLTSRSIRSTWFTDLYMGGLNYQVEHHLFPNMPRPALRRAQVIAKEYCATHQIPYTETTLMESYAIVVRYLNKVGLSAGGDPFDCPPPRPTDAEPTPQRAQARPSTRRRGGPVLVHEVRSTGKE</sequence>
<dbReference type="Proteomes" id="UP000283946">
    <property type="component" value="Chromosome"/>
</dbReference>
<feature type="domain" description="Fatty acid desaturase" evidence="3">
    <location>
        <begin position="87"/>
        <end position="346"/>
    </location>
</feature>
<reference evidence="4 5" key="1">
    <citation type="submission" date="2018-03" db="EMBL/GenBank/DDBJ databases">
        <title>Bacteriophage NCPPB3778 and a type I-E CRISPR drive the evolution of the US Biological Select Agent, Rathayibacter toxicus.</title>
        <authorList>
            <person name="Davis E.W.II."/>
            <person name="Tabima J.F."/>
            <person name="Weisberg A.J."/>
            <person name="Dantas Lopes L."/>
            <person name="Wiseman M.S."/>
            <person name="Wiseman M.S."/>
            <person name="Pupko T."/>
            <person name="Belcher M.S."/>
            <person name="Sechler A.J."/>
            <person name="Tancos M.A."/>
            <person name="Schroeder B.K."/>
            <person name="Murray T.D."/>
            <person name="Luster D.G."/>
            <person name="Schneider W.L."/>
            <person name="Rogers E."/>
            <person name="Andreote F.D."/>
            <person name="Grunwald N.J."/>
            <person name="Putnam M.L."/>
            <person name="Chang J.H."/>
        </authorList>
    </citation>
    <scope>NUCLEOTIDE SEQUENCE [LARGE SCALE GENOMIC DNA]</scope>
    <source>
        <strain evidence="4 5">NCCPB 2253</strain>
    </source>
</reference>
<dbReference type="Pfam" id="PF00487">
    <property type="entry name" value="FA_desaturase"/>
    <property type="match status" value="1"/>
</dbReference>
<feature type="region of interest" description="Disordered" evidence="1">
    <location>
        <begin position="369"/>
        <end position="412"/>
    </location>
</feature>
<feature type="transmembrane region" description="Helical" evidence="2">
    <location>
        <begin position="88"/>
        <end position="108"/>
    </location>
</feature>
<accession>A0AAD1AH31</accession>
<evidence type="ECO:0000256" key="1">
    <source>
        <dbReference type="SAM" id="MobiDB-lite"/>
    </source>
</evidence>
<dbReference type="KEGG" id="ria:C7V51_09875"/>
<keyword evidence="2" id="KW-1133">Transmembrane helix</keyword>
<dbReference type="GO" id="GO:0008610">
    <property type="term" value="P:lipid biosynthetic process"/>
    <property type="evidence" value="ECO:0007669"/>
    <property type="project" value="UniProtKB-ARBA"/>
</dbReference>
<gene>
    <name evidence="4" type="ORF">C7V51_09875</name>
</gene>
<dbReference type="CDD" id="cd03506">
    <property type="entry name" value="Delta6-FADS-like"/>
    <property type="match status" value="1"/>
</dbReference>
<evidence type="ECO:0000256" key="2">
    <source>
        <dbReference type="SAM" id="Phobius"/>
    </source>
</evidence>
<feature type="region of interest" description="Disordered" evidence="1">
    <location>
        <begin position="1"/>
        <end position="43"/>
    </location>
</feature>
<dbReference type="PANTHER" id="PTHR19353:SF19">
    <property type="entry name" value="DELTA(5) FATTY ACID DESATURASE C-RELATED"/>
    <property type="match status" value="1"/>
</dbReference>